<keyword evidence="3" id="KW-0269">Exonuclease</keyword>
<dbReference type="PANTHER" id="PTHR42646:SF2">
    <property type="entry name" value="5'-3' EXONUCLEASE FAMILY PROTEIN"/>
    <property type="match status" value="1"/>
</dbReference>
<dbReference type="EMBL" id="NMVI01000018">
    <property type="protein sequence ID" value="OYN86450.1"/>
    <property type="molecule type" value="Genomic_DNA"/>
</dbReference>
<evidence type="ECO:0000313" key="9">
    <source>
        <dbReference type="Proteomes" id="UP000216533"/>
    </source>
</evidence>
<dbReference type="Gene3D" id="3.40.50.1010">
    <property type="entry name" value="5'-nuclease"/>
    <property type="match status" value="1"/>
</dbReference>
<dbReference type="SUPFAM" id="SSF88723">
    <property type="entry name" value="PIN domain-like"/>
    <property type="match status" value="1"/>
</dbReference>
<evidence type="ECO:0000313" key="8">
    <source>
        <dbReference type="EMBL" id="OYN86450.1"/>
    </source>
</evidence>
<comment type="caution">
    <text evidence="8">The sequence shown here is derived from an EMBL/GenBank/DDBJ whole genome shotgun (WGS) entry which is preliminary data.</text>
</comment>
<dbReference type="Gene3D" id="1.10.150.20">
    <property type="entry name" value="5' to 3' exonuclease, C-terminal subdomain"/>
    <property type="match status" value="1"/>
</dbReference>
<dbReference type="CDD" id="cd09898">
    <property type="entry name" value="H3TH_53EXO"/>
    <property type="match status" value="1"/>
</dbReference>
<feature type="domain" description="5'-3' exonuclease" evidence="7">
    <location>
        <begin position="1"/>
        <end position="273"/>
    </location>
</feature>
<evidence type="ECO:0000256" key="6">
    <source>
        <dbReference type="ARBA" id="ARBA00050026"/>
    </source>
</evidence>
<proteinExistence type="predicted"/>
<dbReference type="SMART" id="SM00279">
    <property type="entry name" value="HhH2"/>
    <property type="match status" value="1"/>
</dbReference>
<reference evidence="8 9" key="1">
    <citation type="submission" date="2017-07" db="EMBL/GenBank/DDBJ databases">
        <title>Draft whole genome sequences of clinical Proprionibacteriaceae strains.</title>
        <authorList>
            <person name="Bernier A.-M."/>
            <person name="Bernard K."/>
            <person name="Domingo M.-C."/>
        </authorList>
    </citation>
    <scope>NUCLEOTIDE SEQUENCE [LARGE SCALE GENOMIC DNA]</scope>
    <source>
        <strain evidence="8 9">NML 160184</strain>
    </source>
</reference>
<dbReference type="PANTHER" id="PTHR42646">
    <property type="entry name" value="FLAP ENDONUCLEASE XNI"/>
    <property type="match status" value="1"/>
</dbReference>
<dbReference type="InterPro" id="IPR029060">
    <property type="entry name" value="PIN-like_dom_sf"/>
</dbReference>
<dbReference type="InterPro" id="IPR020046">
    <property type="entry name" value="5-3_exonucl_a-hlix_arch_N"/>
</dbReference>
<evidence type="ECO:0000259" key="7">
    <source>
        <dbReference type="SMART" id="SM00475"/>
    </source>
</evidence>
<evidence type="ECO:0000256" key="5">
    <source>
        <dbReference type="ARBA" id="ARBA00049957"/>
    </source>
</evidence>
<dbReference type="AlphaFoldDB" id="A0A255E582"/>
<evidence type="ECO:0000256" key="1">
    <source>
        <dbReference type="ARBA" id="ARBA00022722"/>
    </source>
</evidence>
<dbReference type="GO" id="GO:0017108">
    <property type="term" value="F:5'-flap endonuclease activity"/>
    <property type="evidence" value="ECO:0007669"/>
    <property type="project" value="InterPro"/>
</dbReference>
<dbReference type="GO" id="GO:0003677">
    <property type="term" value="F:DNA binding"/>
    <property type="evidence" value="ECO:0007669"/>
    <property type="project" value="UniProtKB-KW"/>
</dbReference>
<keyword evidence="4" id="KW-0238">DNA-binding</keyword>
<name>A0A255E582_9ACTN</name>
<dbReference type="SUPFAM" id="SSF47807">
    <property type="entry name" value="5' to 3' exonuclease, C-terminal subdomain"/>
    <property type="match status" value="1"/>
</dbReference>
<dbReference type="SMART" id="SM00475">
    <property type="entry name" value="53EXOc"/>
    <property type="match status" value="1"/>
</dbReference>
<dbReference type="InterPro" id="IPR036279">
    <property type="entry name" value="5-3_exonuclease_C_sf"/>
</dbReference>
<protein>
    <recommendedName>
        <fullName evidence="6">5'-3' exonuclease</fullName>
    </recommendedName>
</protein>
<dbReference type="GO" id="GO:0008409">
    <property type="term" value="F:5'-3' exonuclease activity"/>
    <property type="evidence" value="ECO:0007669"/>
    <property type="project" value="InterPro"/>
</dbReference>
<keyword evidence="2" id="KW-0378">Hydrolase</keyword>
<evidence type="ECO:0000256" key="2">
    <source>
        <dbReference type="ARBA" id="ARBA00022801"/>
    </source>
</evidence>
<organism evidence="8 9">
    <name type="scientific">Parenemella sanctibonifatiensis</name>
    <dbReference type="NCBI Taxonomy" id="2016505"/>
    <lineage>
        <taxon>Bacteria</taxon>
        <taxon>Bacillati</taxon>
        <taxon>Actinomycetota</taxon>
        <taxon>Actinomycetes</taxon>
        <taxon>Propionibacteriales</taxon>
        <taxon>Propionibacteriaceae</taxon>
        <taxon>Parenemella</taxon>
    </lineage>
</organism>
<dbReference type="GO" id="GO:0033567">
    <property type="term" value="P:DNA replication, Okazaki fragment processing"/>
    <property type="evidence" value="ECO:0007669"/>
    <property type="project" value="InterPro"/>
</dbReference>
<evidence type="ECO:0000256" key="3">
    <source>
        <dbReference type="ARBA" id="ARBA00022839"/>
    </source>
</evidence>
<dbReference type="InterPro" id="IPR038969">
    <property type="entry name" value="FEN"/>
</dbReference>
<keyword evidence="8" id="KW-0255">Endonuclease</keyword>
<evidence type="ECO:0000256" key="4">
    <source>
        <dbReference type="ARBA" id="ARBA00023125"/>
    </source>
</evidence>
<comment type="function">
    <text evidence="5">5'-3' exonuclease acting preferentially on double-stranded DNA.</text>
</comment>
<sequence length="305" mass="32495">MLLDTASLYFRAFYGLPDSLRTPEGQQVNAVRGLLDFIARFVDEYAPTHLVCCWDDNWRPSWRVSLLPSYKTHRVAEVTEASGEIVAEDTPDGLEHQVPWIREVLAAVGIPVLGAPDHEADDVIGTLATRGAAAGGSVDVVTGDRDLFQLVADQIRVLYVARGVAKHERVDDEWLAAKYGVIGAQYVDLAVMRGDPSDGIPGVSGIGEKGAAGLLAQYGTLDEIVAAAADGRIRGAKAAHLAAAQSYLDVAPEVVRVRRDLPVDPDWDDLTLPAAPEGAEWDALVERLGLGGSAQRLAAALAAQG</sequence>
<dbReference type="Pfam" id="PF02739">
    <property type="entry name" value="5_3_exonuc_N"/>
    <property type="match status" value="1"/>
</dbReference>
<dbReference type="InterPro" id="IPR020045">
    <property type="entry name" value="DNA_polI_H3TH"/>
</dbReference>
<dbReference type="InterPro" id="IPR002421">
    <property type="entry name" value="5-3_exonuclease"/>
</dbReference>
<accession>A0A255E582</accession>
<dbReference type="Pfam" id="PF01367">
    <property type="entry name" value="5_3_exonuc"/>
    <property type="match status" value="1"/>
</dbReference>
<dbReference type="CDD" id="cd09859">
    <property type="entry name" value="PIN_53EXO"/>
    <property type="match status" value="1"/>
</dbReference>
<keyword evidence="1" id="KW-0540">Nuclease</keyword>
<dbReference type="RefSeq" id="WP_094451018.1">
    <property type="nucleotide sequence ID" value="NZ_NMVI01000018.1"/>
</dbReference>
<dbReference type="Proteomes" id="UP000216533">
    <property type="component" value="Unassembled WGS sequence"/>
</dbReference>
<dbReference type="InterPro" id="IPR008918">
    <property type="entry name" value="HhH2"/>
</dbReference>
<gene>
    <name evidence="8" type="ORF">CGZ92_08865</name>
</gene>